<dbReference type="OrthoDB" id="552115at2759"/>
<organism evidence="3 4">
    <name type="scientific">Trichomonas vaginalis (strain ATCC PRA-98 / G3)</name>
    <dbReference type="NCBI Taxonomy" id="412133"/>
    <lineage>
        <taxon>Eukaryota</taxon>
        <taxon>Metamonada</taxon>
        <taxon>Parabasalia</taxon>
        <taxon>Trichomonadida</taxon>
        <taxon>Trichomonadidae</taxon>
        <taxon>Trichomonas</taxon>
    </lineage>
</organism>
<proteinExistence type="inferred from homology"/>
<dbReference type="InterPro" id="IPR036390">
    <property type="entry name" value="WH_DNA-bd_sf"/>
</dbReference>
<accession>A2DG49</accession>
<dbReference type="EMBL" id="DS113196">
    <property type="protein sequence ID" value="EAY20676.1"/>
    <property type="molecule type" value="Genomic_DNA"/>
</dbReference>
<name>A2DG49_TRIV3</name>
<dbReference type="GO" id="GO:0003677">
    <property type="term" value="F:DNA binding"/>
    <property type="evidence" value="ECO:0007669"/>
    <property type="project" value="UniProtKB-KW"/>
</dbReference>
<dbReference type="GO" id="GO:0051726">
    <property type="term" value="P:regulation of cell cycle"/>
    <property type="evidence" value="ECO:0007669"/>
    <property type="project" value="InterPro"/>
</dbReference>
<comment type="subcellular location">
    <subcellularLocation>
        <location evidence="1">Nucleus</location>
    </subcellularLocation>
</comment>
<evidence type="ECO:0000313" key="3">
    <source>
        <dbReference type="EMBL" id="EAY20676.1"/>
    </source>
</evidence>
<keyword evidence="4" id="KW-1185">Reference proteome</keyword>
<reference evidence="3" key="1">
    <citation type="submission" date="2006-10" db="EMBL/GenBank/DDBJ databases">
        <authorList>
            <person name="Amadeo P."/>
            <person name="Zhao Q."/>
            <person name="Wortman J."/>
            <person name="Fraser-Liggett C."/>
            <person name="Carlton J."/>
        </authorList>
    </citation>
    <scope>NUCLEOTIDE SEQUENCE</scope>
    <source>
        <strain evidence="3">G3</strain>
    </source>
</reference>
<dbReference type="GO" id="GO:0006357">
    <property type="term" value="P:regulation of transcription by RNA polymerase II"/>
    <property type="evidence" value="ECO:0000318"/>
    <property type="project" value="GO_Central"/>
</dbReference>
<keyword evidence="1" id="KW-0805">Transcription regulation</keyword>
<sequence length="212" mass="23903">MSDSKDKICLKAIAPRLLELMRSMKSTTSETIATMLINLLAVEAAGSFSQETVRRRIYDVINVLSATGVIEKDGKKLTWRGLNNPNAPSQDPSQNVPPSLLMKERNLHDKLRLLAAYKALIRKNFPQVRPSNGLPARVIIFGTTCREIQASKEEDHEIKIEMAHKPSCYFSPADIIARIPFSYEEIQSVFEANAYFKKYAKEVLAEMYGIPE</sequence>
<dbReference type="SMART" id="SM01372">
    <property type="entry name" value="E2F_TDP"/>
    <property type="match status" value="1"/>
</dbReference>
<dbReference type="VEuPathDB" id="TrichDB:TVAG_163720"/>
<protein>
    <recommendedName>
        <fullName evidence="2">E2F/DP family winged-helix DNA-binding domain-containing protein</fullName>
    </recommendedName>
</protein>
<evidence type="ECO:0000259" key="2">
    <source>
        <dbReference type="SMART" id="SM01372"/>
    </source>
</evidence>
<reference evidence="3" key="2">
    <citation type="journal article" date="2007" name="Science">
        <title>Draft genome sequence of the sexually transmitted pathogen Trichomonas vaginalis.</title>
        <authorList>
            <person name="Carlton J.M."/>
            <person name="Hirt R.P."/>
            <person name="Silva J.C."/>
            <person name="Delcher A.L."/>
            <person name="Schatz M."/>
            <person name="Zhao Q."/>
            <person name="Wortman J.R."/>
            <person name="Bidwell S.L."/>
            <person name="Alsmark U.C.M."/>
            <person name="Besteiro S."/>
            <person name="Sicheritz-Ponten T."/>
            <person name="Noel C.J."/>
            <person name="Dacks J.B."/>
            <person name="Foster P.G."/>
            <person name="Simillion C."/>
            <person name="Van de Peer Y."/>
            <person name="Miranda-Saavedra D."/>
            <person name="Barton G.J."/>
            <person name="Westrop G.D."/>
            <person name="Mueller S."/>
            <person name="Dessi D."/>
            <person name="Fiori P.L."/>
            <person name="Ren Q."/>
            <person name="Paulsen I."/>
            <person name="Zhang H."/>
            <person name="Bastida-Corcuera F.D."/>
            <person name="Simoes-Barbosa A."/>
            <person name="Brown M.T."/>
            <person name="Hayes R.D."/>
            <person name="Mukherjee M."/>
            <person name="Okumura C.Y."/>
            <person name="Schneider R."/>
            <person name="Smith A.J."/>
            <person name="Vanacova S."/>
            <person name="Villalvazo M."/>
            <person name="Haas B.J."/>
            <person name="Pertea M."/>
            <person name="Feldblyum T.V."/>
            <person name="Utterback T.R."/>
            <person name="Shu C.L."/>
            <person name="Osoegawa K."/>
            <person name="de Jong P.J."/>
            <person name="Hrdy I."/>
            <person name="Horvathova L."/>
            <person name="Zubacova Z."/>
            <person name="Dolezal P."/>
            <person name="Malik S.B."/>
            <person name="Logsdon J.M. Jr."/>
            <person name="Henze K."/>
            <person name="Gupta A."/>
            <person name="Wang C.C."/>
            <person name="Dunne R.L."/>
            <person name="Upcroft J.A."/>
            <person name="Upcroft P."/>
            <person name="White O."/>
            <person name="Salzberg S.L."/>
            <person name="Tang P."/>
            <person name="Chiu C.-H."/>
            <person name="Lee Y.-S."/>
            <person name="Embley T.M."/>
            <person name="Coombs G.H."/>
            <person name="Mottram J.C."/>
            <person name="Tachezy J."/>
            <person name="Fraser-Liggett C.M."/>
            <person name="Johnson P.J."/>
        </authorList>
    </citation>
    <scope>NUCLEOTIDE SEQUENCE [LARGE SCALE GENOMIC DNA]</scope>
    <source>
        <strain evidence="3">G3</strain>
    </source>
</reference>
<dbReference type="InterPro" id="IPR036388">
    <property type="entry name" value="WH-like_DNA-bd_sf"/>
</dbReference>
<dbReference type="GO" id="GO:0005634">
    <property type="term" value="C:nucleus"/>
    <property type="evidence" value="ECO:0000318"/>
    <property type="project" value="GO_Central"/>
</dbReference>
<gene>
    <name evidence="3" type="ORF">TVAG_163720</name>
</gene>
<dbReference type="InterPro" id="IPR003316">
    <property type="entry name" value="E2F_WHTH_DNA-bd_dom"/>
</dbReference>
<dbReference type="Pfam" id="PF02319">
    <property type="entry name" value="WHD_E2F_TDP"/>
    <property type="match status" value="1"/>
</dbReference>
<keyword evidence="1" id="KW-0804">Transcription</keyword>
<dbReference type="AlphaFoldDB" id="A2DG49"/>
<dbReference type="InterPro" id="IPR015648">
    <property type="entry name" value="Transcrpt_fac_DP"/>
</dbReference>
<keyword evidence="1" id="KW-0539">Nucleus</keyword>
<dbReference type="Gene3D" id="1.10.10.10">
    <property type="entry name" value="Winged helix-like DNA-binding domain superfamily/Winged helix DNA-binding domain"/>
    <property type="match status" value="1"/>
</dbReference>
<dbReference type="KEGG" id="tva:5466219"/>
<keyword evidence="1" id="KW-0238">DNA-binding</keyword>
<dbReference type="InParanoid" id="A2DG49"/>
<evidence type="ECO:0000256" key="1">
    <source>
        <dbReference type="RuleBase" id="RU003796"/>
    </source>
</evidence>
<evidence type="ECO:0000313" key="4">
    <source>
        <dbReference type="Proteomes" id="UP000001542"/>
    </source>
</evidence>
<dbReference type="GO" id="GO:0000981">
    <property type="term" value="F:DNA-binding transcription factor activity, RNA polymerase II-specific"/>
    <property type="evidence" value="ECO:0000318"/>
    <property type="project" value="GO_Central"/>
</dbReference>
<dbReference type="SUPFAM" id="SSF46785">
    <property type="entry name" value="Winged helix' DNA-binding domain"/>
    <property type="match status" value="1"/>
</dbReference>
<comment type="similarity">
    <text evidence="1">Belongs to the E2F/DP family.</text>
</comment>
<feature type="domain" description="E2F/DP family winged-helix DNA-binding" evidence="2">
    <location>
        <begin position="5"/>
        <end position="81"/>
    </location>
</feature>
<dbReference type="SMR" id="A2DG49"/>
<dbReference type="VEuPathDB" id="TrichDB:TVAGG3_0953790"/>
<dbReference type="PANTHER" id="PTHR12548:SF9">
    <property type="entry name" value="TRANSCRIPTION FACTOR DP"/>
    <property type="match status" value="1"/>
</dbReference>
<dbReference type="Proteomes" id="UP000001542">
    <property type="component" value="Unassembled WGS sequence"/>
</dbReference>
<dbReference type="RefSeq" id="XP_001581662.1">
    <property type="nucleotide sequence ID" value="XM_001581612.1"/>
</dbReference>
<dbReference type="PANTHER" id="PTHR12548">
    <property type="entry name" value="TRANSCRIPTION FACTOR DP"/>
    <property type="match status" value="1"/>
</dbReference>
<dbReference type="GO" id="GO:0005667">
    <property type="term" value="C:transcription regulator complex"/>
    <property type="evidence" value="ECO:0007669"/>
    <property type="project" value="InterPro"/>
</dbReference>